<dbReference type="EMBL" id="JAUHTR010000016">
    <property type="protein sequence ID" value="MDN4526965.1"/>
    <property type="molecule type" value="Genomic_DNA"/>
</dbReference>
<dbReference type="InterPro" id="IPR026838">
    <property type="entry name" value="YheC/D"/>
</dbReference>
<dbReference type="SUPFAM" id="SSF56059">
    <property type="entry name" value="Glutathione synthetase ATP-binding domain-like"/>
    <property type="match status" value="1"/>
</dbReference>
<keyword evidence="4" id="KW-1185">Reference proteome</keyword>
<evidence type="ECO:0000313" key="4">
    <source>
        <dbReference type="Proteomes" id="UP001172721"/>
    </source>
</evidence>
<sequence>MTVLPLHPCPIEKAVLFLPGRLHLDTGERVTLSFGSATVTCTAIAHSRDELRLSSSLWTALKIPFASRVHLHIHGSSIAIGPLAGIFTSHVGYSPIRPAGEHSSFFGKLLSAARPVGSYYFLFGPSQIDPQHQTIQGYFHDGSRWNKHVVPLPSVIYNQLPTRKTENSPSCQKALDLFQNEWKIPVFNPSFFNKQEIFELLSGDVETAHYLPLTLSNSDVDGIEQMLNTYPMIFIKPVNGSFGRGINAVSKVKTGHYLCRFQEGPRLLSLQFDRLTDLLHSRKLLPQKEKVLVQQGIDLITIGPSPVDFRIHSNKNRDGQWEISAIAAKIAGPQALTTHLSYGGEAKPAEDVIKLAGLPSPLIKELKEAALKLSKKIDAKTEGNIGEIGFDLGIDKQGRIWLIEANSRPGKSLFSHSLFRKEDYVTRRLPLQYSIYLAEQSFLSKPAALPLHSN</sequence>
<proteinExistence type="predicted"/>
<dbReference type="Proteomes" id="UP001172721">
    <property type="component" value="Unassembled WGS sequence"/>
</dbReference>
<dbReference type="RefSeq" id="WP_301167980.1">
    <property type="nucleotide sequence ID" value="NZ_JAUHTR010000016.1"/>
</dbReference>
<comment type="caution">
    <text evidence="3">The sequence shown here is derived from an EMBL/GenBank/DDBJ whole genome shotgun (WGS) entry which is preliminary data.</text>
</comment>
<protein>
    <submittedName>
        <fullName evidence="3">YheC/YheD family protein</fullName>
    </submittedName>
</protein>
<accession>A0ABT8I1Q9</accession>
<dbReference type="PROSITE" id="PS50975">
    <property type="entry name" value="ATP_GRASP"/>
    <property type="match status" value="1"/>
</dbReference>
<name>A0ABT8I1Q9_9BACL</name>
<evidence type="ECO:0000259" key="2">
    <source>
        <dbReference type="PROSITE" id="PS50975"/>
    </source>
</evidence>
<gene>
    <name evidence="3" type="ORF">QYB97_20955</name>
</gene>
<evidence type="ECO:0000256" key="1">
    <source>
        <dbReference type="PROSITE-ProRule" id="PRU00409"/>
    </source>
</evidence>
<keyword evidence="1" id="KW-0067">ATP-binding</keyword>
<dbReference type="Pfam" id="PF14398">
    <property type="entry name" value="ATPgrasp_YheCD"/>
    <property type="match status" value="1"/>
</dbReference>
<organism evidence="3 4">
    <name type="scientific">Fictibacillus fluitans</name>
    <dbReference type="NCBI Taxonomy" id="3058422"/>
    <lineage>
        <taxon>Bacteria</taxon>
        <taxon>Bacillati</taxon>
        <taxon>Bacillota</taxon>
        <taxon>Bacilli</taxon>
        <taxon>Bacillales</taxon>
        <taxon>Fictibacillaceae</taxon>
        <taxon>Fictibacillus</taxon>
    </lineage>
</organism>
<feature type="domain" description="ATP-grasp" evidence="2">
    <location>
        <begin position="197"/>
        <end position="435"/>
    </location>
</feature>
<dbReference type="Gene3D" id="3.30.470.20">
    <property type="entry name" value="ATP-grasp fold, B domain"/>
    <property type="match status" value="1"/>
</dbReference>
<reference evidence="3" key="1">
    <citation type="submission" date="2023-07" db="EMBL/GenBank/DDBJ databases">
        <title>Fictibacillus sp. isolated from freshwater pond.</title>
        <authorList>
            <person name="Kirdat K."/>
            <person name="Bhat A."/>
            <person name="Mourya A."/>
            <person name="Yadav A."/>
        </authorList>
    </citation>
    <scope>NUCLEOTIDE SEQUENCE</scope>
    <source>
        <strain evidence="3">NE201</strain>
    </source>
</reference>
<dbReference type="InterPro" id="IPR011761">
    <property type="entry name" value="ATP-grasp"/>
</dbReference>
<keyword evidence="1" id="KW-0547">Nucleotide-binding</keyword>
<evidence type="ECO:0000313" key="3">
    <source>
        <dbReference type="EMBL" id="MDN4526965.1"/>
    </source>
</evidence>